<dbReference type="PANTHER" id="PTHR19346">
    <property type="entry name" value="SUGAR PHOSPHATE TRANSPORTER DOMAIN-CONTAINING PROTEIN"/>
    <property type="match status" value="1"/>
</dbReference>
<keyword evidence="1" id="KW-0812">Transmembrane</keyword>
<dbReference type="InParanoid" id="A0A0L0HL41"/>
<evidence type="ECO:0000259" key="2">
    <source>
        <dbReference type="Pfam" id="PF00892"/>
    </source>
</evidence>
<feature type="transmembrane region" description="Helical" evidence="1">
    <location>
        <begin position="283"/>
        <end position="314"/>
    </location>
</feature>
<feature type="transmembrane region" description="Helical" evidence="1">
    <location>
        <begin position="126"/>
        <end position="147"/>
    </location>
</feature>
<name>A0A0L0HL41_SPIPD</name>
<dbReference type="PANTHER" id="PTHR19346:SF4">
    <property type="entry name" value="SUGAR PHOSPHATE TRANSPORTER DOMAIN-CONTAINING PROTEIN"/>
    <property type="match status" value="1"/>
</dbReference>
<dbReference type="AlphaFoldDB" id="A0A0L0HL41"/>
<keyword evidence="1" id="KW-0472">Membrane</keyword>
<sequence length="372" mass="40735">MSPSAQLVNGHSTAVQAVGRLSEYGNSNANISPCGVLLLLSAIAAFVAQSEAVSIVQGPQSFNKPWFLLYVAHGCYVIILPLQYLYCRIVYHDTPQDYVGRITRVAEDLPANDGQGTYRMLIRRTLCLNAFFTAGAYSWYLSVSRIALGELTAIYNSSCFFTYLLSVLLLNERIRRARLCAVFICVAGIIAISWADPKEESSENPSSQSVGYMFAISSSFWVAGYEVFYKKFLVPFQPSMLLSLHITSLIGLTTLLFGVPPIFLFHYTGWESFEIPDLRSCAVIAVVAALGLVFNATFMLAIAFCGPLMAAIGIMLTIPVMSSLDFFVAGVDFGWNTVIGSLAIIAGYGLLLMPSPDGESYCEDEQRPLVEK</sequence>
<keyword evidence="1" id="KW-1133">Transmembrane helix</keyword>
<dbReference type="GO" id="GO:0016020">
    <property type="term" value="C:membrane"/>
    <property type="evidence" value="ECO:0007669"/>
    <property type="project" value="InterPro"/>
</dbReference>
<accession>A0A0L0HL41</accession>
<dbReference type="EMBL" id="KQ257453">
    <property type="protein sequence ID" value="KND02146.1"/>
    <property type="molecule type" value="Genomic_DNA"/>
</dbReference>
<dbReference type="OrthoDB" id="10062838at2759"/>
<dbReference type="FunCoup" id="A0A0L0HL41">
    <property type="interactions" value="111"/>
</dbReference>
<dbReference type="InterPro" id="IPR026505">
    <property type="entry name" value="Solute_c_fam_35_mem_F3/F4"/>
</dbReference>
<dbReference type="VEuPathDB" id="FungiDB:SPPG_02639"/>
<dbReference type="InterPro" id="IPR037185">
    <property type="entry name" value="EmrE-like"/>
</dbReference>
<dbReference type="eggNOG" id="KOG4314">
    <property type="taxonomic scope" value="Eukaryota"/>
</dbReference>
<dbReference type="OMA" id="AVYIQHQ"/>
<dbReference type="SUPFAM" id="SSF103481">
    <property type="entry name" value="Multidrug resistance efflux transporter EmrE"/>
    <property type="match status" value="1"/>
</dbReference>
<feature type="transmembrane region" description="Helical" evidence="1">
    <location>
        <begin position="29"/>
        <end position="47"/>
    </location>
</feature>
<organism evidence="3 4">
    <name type="scientific">Spizellomyces punctatus (strain DAOM BR117)</name>
    <dbReference type="NCBI Taxonomy" id="645134"/>
    <lineage>
        <taxon>Eukaryota</taxon>
        <taxon>Fungi</taxon>
        <taxon>Fungi incertae sedis</taxon>
        <taxon>Chytridiomycota</taxon>
        <taxon>Chytridiomycota incertae sedis</taxon>
        <taxon>Chytridiomycetes</taxon>
        <taxon>Spizellomycetales</taxon>
        <taxon>Spizellomycetaceae</taxon>
        <taxon>Spizellomyces</taxon>
    </lineage>
</organism>
<feature type="transmembrane region" description="Helical" evidence="1">
    <location>
        <begin position="326"/>
        <end position="351"/>
    </location>
</feature>
<keyword evidence="4" id="KW-1185">Reference proteome</keyword>
<feature type="transmembrane region" description="Helical" evidence="1">
    <location>
        <begin position="177"/>
        <end position="195"/>
    </location>
</feature>
<dbReference type="RefSeq" id="XP_016610185.1">
    <property type="nucleotide sequence ID" value="XM_016750923.1"/>
</dbReference>
<dbReference type="GeneID" id="27686212"/>
<feature type="transmembrane region" description="Helical" evidence="1">
    <location>
        <begin position="241"/>
        <end position="263"/>
    </location>
</feature>
<evidence type="ECO:0000256" key="1">
    <source>
        <dbReference type="SAM" id="Phobius"/>
    </source>
</evidence>
<protein>
    <recommendedName>
        <fullName evidence="2">EamA domain-containing protein</fullName>
    </recommendedName>
</protein>
<dbReference type="Gene3D" id="1.10.3730.20">
    <property type="match status" value="1"/>
</dbReference>
<dbReference type="Proteomes" id="UP000053201">
    <property type="component" value="Unassembled WGS sequence"/>
</dbReference>
<gene>
    <name evidence="3" type="ORF">SPPG_02639</name>
</gene>
<evidence type="ECO:0000313" key="3">
    <source>
        <dbReference type="EMBL" id="KND02146.1"/>
    </source>
</evidence>
<reference evidence="3 4" key="1">
    <citation type="submission" date="2009-08" db="EMBL/GenBank/DDBJ databases">
        <title>The Genome Sequence of Spizellomyces punctatus strain DAOM BR117.</title>
        <authorList>
            <consortium name="The Broad Institute Genome Sequencing Platform"/>
            <person name="Russ C."/>
            <person name="Cuomo C."/>
            <person name="Shea T."/>
            <person name="Young S.K."/>
            <person name="Zeng Q."/>
            <person name="Koehrsen M."/>
            <person name="Haas B."/>
            <person name="Borodovsky M."/>
            <person name="Guigo R."/>
            <person name="Alvarado L."/>
            <person name="Berlin A."/>
            <person name="Bochicchio J."/>
            <person name="Borenstein D."/>
            <person name="Chapman S."/>
            <person name="Chen Z."/>
            <person name="Engels R."/>
            <person name="Freedman E."/>
            <person name="Gellesch M."/>
            <person name="Goldberg J."/>
            <person name="Griggs A."/>
            <person name="Gujja S."/>
            <person name="Heiman D."/>
            <person name="Hepburn T."/>
            <person name="Howarth C."/>
            <person name="Jen D."/>
            <person name="Larson L."/>
            <person name="Lewis B."/>
            <person name="Mehta T."/>
            <person name="Park D."/>
            <person name="Pearson M."/>
            <person name="Roberts A."/>
            <person name="Saif S."/>
            <person name="Shenoy N."/>
            <person name="Sisk P."/>
            <person name="Stolte C."/>
            <person name="Sykes S."/>
            <person name="Thomson T."/>
            <person name="Walk T."/>
            <person name="White J."/>
            <person name="Yandava C."/>
            <person name="Burger G."/>
            <person name="Gray M.W."/>
            <person name="Holland P.W.H."/>
            <person name="King N."/>
            <person name="Lang F.B.F."/>
            <person name="Roger A.J."/>
            <person name="Ruiz-Trillo I."/>
            <person name="Lander E."/>
            <person name="Nusbaum C."/>
        </authorList>
    </citation>
    <scope>NUCLEOTIDE SEQUENCE [LARGE SCALE GENOMIC DNA]</scope>
    <source>
        <strain evidence="3 4">DAOM BR117</strain>
    </source>
</reference>
<feature type="transmembrane region" description="Helical" evidence="1">
    <location>
        <begin position="67"/>
        <end position="86"/>
    </location>
</feature>
<evidence type="ECO:0000313" key="4">
    <source>
        <dbReference type="Proteomes" id="UP000053201"/>
    </source>
</evidence>
<feature type="transmembrane region" description="Helical" evidence="1">
    <location>
        <begin position="210"/>
        <end position="229"/>
    </location>
</feature>
<proteinExistence type="predicted"/>
<feature type="transmembrane region" description="Helical" evidence="1">
    <location>
        <begin position="153"/>
        <end position="170"/>
    </location>
</feature>
<dbReference type="Pfam" id="PF00892">
    <property type="entry name" value="EamA"/>
    <property type="match status" value="1"/>
</dbReference>
<feature type="domain" description="EamA" evidence="2">
    <location>
        <begin position="131"/>
        <end position="193"/>
    </location>
</feature>
<dbReference type="InterPro" id="IPR000620">
    <property type="entry name" value="EamA_dom"/>
</dbReference>